<reference evidence="1" key="1">
    <citation type="submission" date="2019-10" db="EMBL/GenBank/DDBJ databases">
        <title>Conservation and host-specific expression of non-tandemly repeated heterogenous ribosome RNA gene in arbuscular mycorrhizal fungi.</title>
        <authorList>
            <person name="Maeda T."/>
            <person name="Kobayashi Y."/>
            <person name="Nakagawa T."/>
            <person name="Ezawa T."/>
            <person name="Yamaguchi K."/>
            <person name="Bino T."/>
            <person name="Nishimoto Y."/>
            <person name="Shigenobu S."/>
            <person name="Kawaguchi M."/>
        </authorList>
    </citation>
    <scope>NUCLEOTIDE SEQUENCE</scope>
    <source>
        <strain evidence="1">HR1</strain>
    </source>
</reference>
<protein>
    <submittedName>
        <fullName evidence="1">Uncharacterized protein</fullName>
    </submittedName>
</protein>
<evidence type="ECO:0000313" key="2">
    <source>
        <dbReference type="Proteomes" id="UP000615446"/>
    </source>
</evidence>
<dbReference type="AlphaFoldDB" id="A0A8H3M5G0"/>
<proteinExistence type="predicted"/>
<comment type="caution">
    <text evidence="1">The sequence shown here is derived from an EMBL/GenBank/DDBJ whole genome shotgun (WGS) entry which is preliminary data.</text>
</comment>
<name>A0A8H3M5G0_9GLOM</name>
<dbReference type="OrthoDB" id="2337276at2759"/>
<dbReference type="Proteomes" id="UP000615446">
    <property type="component" value="Unassembled WGS sequence"/>
</dbReference>
<sequence length="241" mass="28478">MKVSMRDNFLSLKLTGLKNPYAKIRLLSVRKATTTSRCLIQKSFKKSIQLEIEHDVVQLRISAFQKIIIPISRLTYLLRYTNEDFFSKGNDVKLFHLFFTVFHMINYARIIEDLISNKRSEKFLLEPKIRLNLKTDPHESKKPISDLLIQISCFFIHSTQCFRTRLIVVSSFTIRPLRNINQRTRQNQFRERRNVTNLIRKNHQKINNEDTLNRISNLPPQPITNDPLIDQFFNGSSFNLP</sequence>
<accession>A0A8H3M5G0</accession>
<dbReference type="EMBL" id="BLAL01000262">
    <property type="protein sequence ID" value="GES98115.1"/>
    <property type="molecule type" value="Genomic_DNA"/>
</dbReference>
<gene>
    <name evidence="1" type="ORF">RCL2_002467600</name>
</gene>
<organism evidence="1 2">
    <name type="scientific">Rhizophagus clarus</name>
    <dbReference type="NCBI Taxonomy" id="94130"/>
    <lineage>
        <taxon>Eukaryota</taxon>
        <taxon>Fungi</taxon>
        <taxon>Fungi incertae sedis</taxon>
        <taxon>Mucoromycota</taxon>
        <taxon>Glomeromycotina</taxon>
        <taxon>Glomeromycetes</taxon>
        <taxon>Glomerales</taxon>
        <taxon>Glomeraceae</taxon>
        <taxon>Rhizophagus</taxon>
    </lineage>
</organism>
<evidence type="ECO:0000313" key="1">
    <source>
        <dbReference type="EMBL" id="GES98115.1"/>
    </source>
</evidence>